<dbReference type="EMBL" id="GBRH01186545">
    <property type="protein sequence ID" value="JAE11351.1"/>
    <property type="molecule type" value="Transcribed_RNA"/>
</dbReference>
<name>A0A0A9FMH6_ARUDO</name>
<sequence length="49" mass="5689">MLALRNSSCQSQLAMACCIVWSSKGRACGYSCLCTWRLSRRESFLMWRH</sequence>
<organism evidence="1">
    <name type="scientific">Arundo donax</name>
    <name type="common">Giant reed</name>
    <name type="synonym">Donax arundinaceus</name>
    <dbReference type="NCBI Taxonomy" id="35708"/>
    <lineage>
        <taxon>Eukaryota</taxon>
        <taxon>Viridiplantae</taxon>
        <taxon>Streptophyta</taxon>
        <taxon>Embryophyta</taxon>
        <taxon>Tracheophyta</taxon>
        <taxon>Spermatophyta</taxon>
        <taxon>Magnoliopsida</taxon>
        <taxon>Liliopsida</taxon>
        <taxon>Poales</taxon>
        <taxon>Poaceae</taxon>
        <taxon>PACMAD clade</taxon>
        <taxon>Arundinoideae</taxon>
        <taxon>Arundineae</taxon>
        <taxon>Arundo</taxon>
    </lineage>
</organism>
<dbReference type="PROSITE" id="PS51257">
    <property type="entry name" value="PROKAR_LIPOPROTEIN"/>
    <property type="match status" value="1"/>
</dbReference>
<dbReference type="AlphaFoldDB" id="A0A0A9FMH6"/>
<reference evidence="1" key="1">
    <citation type="submission" date="2014-09" db="EMBL/GenBank/DDBJ databases">
        <authorList>
            <person name="Magalhaes I.L.F."/>
            <person name="Oliveira U."/>
            <person name="Santos F.R."/>
            <person name="Vidigal T.H.D.A."/>
            <person name="Brescovit A.D."/>
            <person name="Santos A.J."/>
        </authorList>
    </citation>
    <scope>NUCLEOTIDE SEQUENCE</scope>
    <source>
        <tissue evidence="1">Shoot tissue taken approximately 20 cm above the soil surface</tissue>
    </source>
</reference>
<evidence type="ECO:0000313" key="1">
    <source>
        <dbReference type="EMBL" id="JAE11351.1"/>
    </source>
</evidence>
<reference evidence="1" key="2">
    <citation type="journal article" date="2015" name="Data Brief">
        <title>Shoot transcriptome of the giant reed, Arundo donax.</title>
        <authorList>
            <person name="Barrero R.A."/>
            <person name="Guerrero F.D."/>
            <person name="Moolhuijzen P."/>
            <person name="Goolsby J.A."/>
            <person name="Tidwell J."/>
            <person name="Bellgard S.E."/>
            <person name="Bellgard M.I."/>
        </authorList>
    </citation>
    <scope>NUCLEOTIDE SEQUENCE</scope>
    <source>
        <tissue evidence="1">Shoot tissue taken approximately 20 cm above the soil surface</tissue>
    </source>
</reference>
<accession>A0A0A9FMH6</accession>
<protein>
    <submittedName>
        <fullName evidence="1">Uncharacterized protein</fullName>
    </submittedName>
</protein>
<proteinExistence type="predicted"/>